<evidence type="ECO:0000256" key="1">
    <source>
        <dbReference type="SAM" id="MobiDB-lite"/>
    </source>
</evidence>
<dbReference type="EMBL" id="KI911156">
    <property type="protein sequence ID" value="ETR99504.1"/>
    <property type="molecule type" value="Genomic_DNA"/>
</dbReference>
<dbReference type="KEGG" id="trr:M419DRAFT_132428"/>
<name>A0A024S2C2_HYPJR</name>
<feature type="compositionally biased region" description="Basic residues" evidence="1">
    <location>
        <begin position="194"/>
        <end position="211"/>
    </location>
</feature>
<sequence length="269" mass="29919">MLMEPVLCSSRRESWPPTQLRLSPAMSIKKRPAAADLEPRPLLEDIDDNPLTYFLTPIPADDADVDEMDLDDVDMMDFDAGIEDASQPREAVRSVSPSSLEGLRKPDCAAARPASPEYDSDALTTDDDDDEDYIRFSPSSPSSFMLSPLRDLAVEGLRFRSKSPMFGLSNDTFLYPGSMSVPAPSSSSSSSSGRRGRGRTNSRGPTRHHMQTRSLSARVRDNHLWREPSPDVWSIEEETEEELMSDAGVDVKAAKPKKKVRFVLPEKQE</sequence>
<feature type="compositionally biased region" description="Low complexity" evidence="1">
    <location>
        <begin position="176"/>
        <end position="193"/>
    </location>
</feature>
<evidence type="ECO:0000313" key="2">
    <source>
        <dbReference type="EMBL" id="ETR99504.1"/>
    </source>
</evidence>
<organism evidence="2 3">
    <name type="scientific">Hypocrea jecorina (strain ATCC 56765 / BCRC 32924 / NRRL 11460 / Rut C-30)</name>
    <name type="common">Trichoderma reesei</name>
    <dbReference type="NCBI Taxonomy" id="1344414"/>
    <lineage>
        <taxon>Eukaryota</taxon>
        <taxon>Fungi</taxon>
        <taxon>Dikarya</taxon>
        <taxon>Ascomycota</taxon>
        <taxon>Pezizomycotina</taxon>
        <taxon>Sordariomycetes</taxon>
        <taxon>Hypocreomycetidae</taxon>
        <taxon>Hypocreales</taxon>
        <taxon>Hypocreaceae</taxon>
        <taxon>Trichoderma</taxon>
    </lineage>
</organism>
<feature type="region of interest" description="Disordered" evidence="1">
    <location>
        <begin position="82"/>
        <end position="141"/>
    </location>
</feature>
<reference evidence="3" key="1">
    <citation type="journal article" date="2013" name="Ind. Biotechnol.">
        <title>Comparative genomics analysis of Trichoderma reesei strains.</title>
        <authorList>
            <person name="Koike H."/>
            <person name="Aerts A."/>
            <person name="LaButti K."/>
            <person name="Grigoriev I.V."/>
            <person name="Baker S.E."/>
        </authorList>
    </citation>
    <scope>NUCLEOTIDE SEQUENCE [LARGE SCALE GENOMIC DNA]</scope>
    <source>
        <strain evidence="3">ATCC 56765 / BCRC 32924 / NRRL 11460 / Rut C-30</strain>
    </source>
</reference>
<gene>
    <name evidence="2" type="ORF">M419DRAFT_132428</name>
</gene>
<dbReference type="AlphaFoldDB" id="A0A024S2C2"/>
<proteinExistence type="predicted"/>
<dbReference type="OrthoDB" id="3439027at2759"/>
<feature type="compositionally biased region" description="Acidic residues" evidence="1">
    <location>
        <begin position="118"/>
        <end position="132"/>
    </location>
</feature>
<accession>A0A024S2C2</accession>
<evidence type="ECO:0000313" key="3">
    <source>
        <dbReference type="Proteomes" id="UP000024376"/>
    </source>
</evidence>
<protein>
    <submittedName>
        <fullName evidence="2">Uncharacterized protein</fullName>
    </submittedName>
</protein>
<dbReference type="HOGENOM" id="CLU_056754_0_0_1"/>
<dbReference type="Proteomes" id="UP000024376">
    <property type="component" value="Unassembled WGS sequence"/>
</dbReference>
<feature type="region of interest" description="Disordered" evidence="1">
    <location>
        <begin position="171"/>
        <end position="221"/>
    </location>
</feature>